<dbReference type="Proteomes" id="UP000187495">
    <property type="component" value="Unassembled WGS sequence"/>
</dbReference>
<keyword evidence="3" id="KW-1003">Cell membrane</keyword>
<feature type="transmembrane region" description="Helical" evidence="8">
    <location>
        <begin position="345"/>
        <end position="369"/>
    </location>
</feature>
<dbReference type="PANTHER" id="PTHR42865">
    <property type="entry name" value="PROTON/GLUTAMATE-ASPARTATE SYMPORTER"/>
    <property type="match status" value="1"/>
</dbReference>
<dbReference type="PROSITE" id="PS00713">
    <property type="entry name" value="NA_DICARBOXYL_SYMP_1"/>
    <property type="match status" value="1"/>
</dbReference>
<sequence>MLSIFKLYFQSNLLIRILLALVLGAVFGLIFQDSPTVLAILSPFGELFVRLLKMIVVPVIAATLIVGASSITPSQLGRIGLKTMLYYIITSIFAILIGLGVGALLKPGLGLQLTAQSAVDGKAAEAPSMLNVLLEIVPTNPIGVIADGQVLPMIFFCLMFGIALAFGRDSSDAQIQKSSDTVYAFVDGVSQAMFRIVGWVMQYAPIGVFALIFVVFAKNGTAAFGSLAGVTASVYLGLLLQVALVYCISCAIFRLSPWIFLKKVRPAMITAFVTRSSGATLPVSVQSAESMGVPKHIYSFGLPVGSTMNMDGTTVYLGVCAIFIANAVGMPLTPEQMMTVTLTTVLAAVGTAGVPGAGAIMLLMVLESIGLPVETGSAVAIAYGMILGIEALLDMGRTAMNVVGDIAGVAIVAKHEKSLDEATWRA</sequence>
<protein>
    <submittedName>
        <fullName evidence="9">Na+/H+-dicarboxylate symporter</fullName>
    </submittedName>
</protein>
<name>A0A1N7D9M5_9GAMM</name>
<dbReference type="EMBL" id="FTNU01000001">
    <property type="protein sequence ID" value="SIR72454.1"/>
    <property type="molecule type" value="Genomic_DNA"/>
</dbReference>
<organism evidence="9 10">
    <name type="scientific">Moraxella cuniculi DSM 21768</name>
    <dbReference type="NCBI Taxonomy" id="1122245"/>
    <lineage>
        <taxon>Bacteria</taxon>
        <taxon>Pseudomonadati</taxon>
        <taxon>Pseudomonadota</taxon>
        <taxon>Gammaproteobacteria</taxon>
        <taxon>Moraxellales</taxon>
        <taxon>Moraxellaceae</taxon>
        <taxon>Moraxella</taxon>
    </lineage>
</organism>
<reference evidence="10" key="1">
    <citation type="submission" date="2017-01" db="EMBL/GenBank/DDBJ databases">
        <authorList>
            <person name="Varghese N."/>
            <person name="Submissions S."/>
        </authorList>
    </citation>
    <scope>NUCLEOTIDE SEQUENCE [LARGE SCALE GENOMIC DNA]</scope>
    <source>
        <strain evidence="10">DSM 21768</strain>
    </source>
</reference>
<evidence type="ECO:0000256" key="6">
    <source>
        <dbReference type="ARBA" id="ARBA00022989"/>
    </source>
</evidence>
<dbReference type="RefSeq" id="WP_076554263.1">
    <property type="nucleotide sequence ID" value="NZ_FTNU01000001.1"/>
</dbReference>
<feature type="transmembrane region" description="Helical" evidence="8">
    <location>
        <begin position="196"/>
        <end position="217"/>
    </location>
</feature>
<evidence type="ECO:0000313" key="10">
    <source>
        <dbReference type="Proteomes" id="UP000187495"/>
    </source>
</evidence>
<feature type="transmembrane region" description="Helical" evidence="8">
    <location>
        <begin position="51"/>
        <end position="72"/>
    </location>
</feature>
<feature type="transmembrane region" description="Helical" evidence="8">
    <location>
        <begin position="84"/>
        <end position="105"/>
    </location>
</feature>
<feature type="transmembrane region" description="Helical" evidence="8">
    <location>
        <begin position="150"/>
        <end position="167"/>
    </location>
</feature>
<feature type="transmembrane region" description="Helical" evidence="8">
    <location>
        <begin position="232"/>
        <end position="255"/>
    </location>
</feature>
<dbReference type="InterPro" id="IPR001991">
    <property type="entry name" value="Na-dicarboxylate_symporter"/>
</dbReference>
<evidence type="ECO:0000256" key="2">
    <source>
        <dbReference type="ARBA" id="ARBA00022448"/>
    </source>
</evidence>
<dbReference type="AlphaFoldDB" id="A0A1N7D9M5"/>
<gene>
    <name evidence="9" type="ORF">SAMN02745664_10199</name>
</gene>
<evidence type="ECO:0000256" key="8">
    <source>
        <dbReference type="SAM" id="Phobius"/>
    </source>
</evidence>
<dbReference type="InterPro" id="IPR018107">
    <property type="entry name" value="Na-dicarboxylate_symporter_CS"/>
</dbReference>
<evidence type="ECO:0000256" key="5">
    <source>
        <dbReference type="ARBA" id="ARBA00022847"/>
    </source>
</evidence>
<keyword evidence="10" id="KW-1185">Reference proteome</keyword>
<dbReference type="FunFam" id="1.10.3860.10:FF:000001">
    <property type="entry name" value="C4-dicarboxylate transport protein"/>
    <property type="match status" value="1"/>
</dbReference>
<evidence type="ECO:0000313" key="9">
    <source>
        <dbReference type="EMBL" id="SIR72454.1"/>
    </source>
</evidence>
<dbReference type="PRINTS" id="PR00173">
    <property type="entry name" value="EDTRNSPORT"/>
</dbReference>
<accession>A0A1N7D9M5</accession>
<evidence type="ECO:0000256" key="4">
    <source>
        <dbReference type="ARBA" id="ARBA00022692"/>
    </source>
</evidence>
<comment type="subcellular location">
    <subcellularLocation>
        <location evidence="1">Cell membrane</location>
        <topology evidence="1">Multi-pass membrane protein</topology>
    </subcellularLocation>
</comment>
<dbReference type="InterPro" id="IPR036458">
    <property type="entry name" value="Na:dicarbo_symporter_sf"/>
</dbReference>
<keyword evidence="4 8" id="KW-0812">Transmembrane</keyword>
<keyword evidence="2" id="KW-0813">Transport</keyword>
<evidence type="ECO:0000256" key="7">
    <source>
        <dbReference type="ARBA" id="ARBA00023136"/>
    </source>
</evidence>
<keyword evidence="5" id="KW-0769">Symport</keyword>
<dbReference type="Pfam" id="PF00375">
    <property type="entry name" value="SDF"/>
    <property type="match status" value="1"/>
</dbReference>
<dbReference type="GO" id="GO:0005886">
    <property type="term" value="C:plasma membrane"/>
    <property type="evidence" value="ECO:0007669"/>
    <property type="project" value="UniProtKB-SubCell"/>
</dbReference>
<dbReference type="GO" id="GO:0006835">
    <property type="term" value="P:dicarboxylic acid transport"/>
    <property type="evidence" value="ECO:0007669"/>
    <property type="project" value="UniProtKB-ARBA"/>
</dbReference>
<feature type="transmembrane region" description="Helical" evidence="8">
    <location>
        <begin position="315"/>
        <end position="333"/>
    </location>
</feature>
<feature type="transmembrane region" description="Helical" evidence="8">
    <location>
        <begin position="375"/>
        <end position="393"/>
    </location>
</feature>
<proteinExistence type="predicted"/>
<evidence type="ECO:0000256" key="1">
    <source>
        <dbReference type="ARBA" id="ARBA00004651"/>
    </source>
</evidence>
<keyword evidence="7 8" id="KW-0472">Membrane</keyword>
<keyword evidence="6 8" id="KW-1133">Transmembrane helix</keyword>
<feature type="transmembrane region" description="Helical" evidence="8">
    <location>
        <begin position="12"/>
        <end position="31"/>
    </location>
</feature>
<dbReference type="STRING" id="34061.B0189_00785"/>
<dbReference type="SUPFAM" id="SSF118215">
    <property type="entry name" value="Proton glutamate symport protein"/>
    <property type="match status" value="1"/>
</dbReference>
<dbReference type="Gene3D" id="1.10.3860.10">
    <property type="entry name" value="Sodium:dicarboxylate symporter"/>
    <property type="match status" value="1"/>
</dbReference>
<evidence type="ECO:0000256" key="3">
    <source>
        <dbReference type="ARBA" id="ARBA00022475"/>
    </source>
</evidence>
<dbReference type="GO" id="GO:0015293">
    <property type="term" value="F:symporter activity"/>
    <property type="evidence" value="ECO:0007669"/>
    <property type="project" value="UniProtKB-KW"/>
</dbReference>
<dbReference type="PANTHER" id="PTHR42865:SF7">
    <property type="entry name" value="PROTON_GLUTAMATE-ASPARTATE SYMPORTER"/>
    <property type="match status" value="1"/>
</dbReference>